<feature type="compositionally biased region" description="Polar residues" evidence="1">
    <location>
        <begin position="131"/>
        <end position="146"/>
    </location>
</feature>
<evidence type="ECO:0000313" key="2">
    <source>
        <dbReference type="EMBL" id="EMC22840.1"/>
    </source>
</evidence>
<dbReference type="RefSeq" id="WP_002283787.1">
    <property type="nucleotide sequence ID" value="NZ_AHSR01000038.1"/>
</dbReference>
<feature type="compositionally biased region" description="Low complexity" evidence="1">
    <location>
        <begin position="55"/>
        <end position="75"/>
    </location>
</feature>
<organism evidence="2 3">
    <name type="scientific">Streptococcus mutans SM6</name>
    <dbReference type="NCBI Taxonomy" id="857119"/>
    <lineage>
        <taxon>Bacteria</taxon>
        <taxon>Bacillati</taxon>
        <taxon>Bacillota</taxon>
        <taxon>Bacilli</taxon>
        <taxon>Lactobacillales</taxon>
        <taxon>Streptococcaceae</taxon>
        <taxon>Streptococcus</taxon>
    </lineage>
</organism>
<evidence type="ECO:0000313" key="3">
    <source>
        <dbReference type="Proteomes" id="UP000011676"/>
    </source>
</evidence>
<dbReference type="Pfam" id="PF14262">
    <property type="entry name" value="Cthe_2159"/>
    <property type="match status" value="1"/>
</dbReference>
<feature type="region of interest" description="Disordered" evidence="1">
    <location>
        <begin position="575"/>
        <end position="613"/>
    </location>
</feature>
<feature type="compositionally biased region" description="Low complexity" evidence="1">
    <location>
        <begin position="83"/>
        <end position="119"/>
    </location>
</feature>
<gene>
    <name evidence="2" type="ORF">SMU82_07876</name>
</gene>
<proteinExistence type="predicted"/>
<protein>
    <recommendedName>
        <fullName evidence="4">Carbohydrate-binding domain-containing protein</fullName>
    </recommendedName>
</protein>
<dbReference type="EMBL" id="AHSR01000038">
    <property type="protein sequence ID" value="EMC22840.1"/>
    <property type="molecule type" value="Genomic_DNA"/>
</dbReference>
<evidence type="ECO:0008006" key="4">
    <source>
        <dbReference type="Google" id="ProtNLM"/>
    </source>
</evidence>
<feature type="compositionally biased region" description="Basic and acidic residues" evidence="1">
    <location>
        <begin position="164"/>
        <end position="173"/>
    </location>
</feature>
<comment type="caution">
    <text evidence="2">The sequence shown here is derived from an EMBL/GenBank/DDBJ whole genome shotgun (WGS) entry which is preliminary data.</text>
</comment>
<evidence type="ECO:0000256" key="1">
    <source>
        <dbReference type="SAM" id="MobiDB-lite"/>
    </source>
</evidence>
<accession>A0A829BTT5</accession>
<dbReference type="AlphaFoldDB" id="A0A829BTT5"/>
<feature type="region of interest" description="Disordered" evidence="1">
    <location>
        <begin position="55"/>
        <end position="173"/>
    </location>
</feature>
<name>A0A829BTT5_STRMG</name>
<reference evidence="2 3" key="1">
    <citation type="journal article" date="2013" name="Mol. Biol. Evol.">
        <title>Evolutionary and population genomics of the cavity causing bacteria Streptococcus mutans.</title>
        <authorList>
            <person name="Cornejo O.E."/>
            <person name="Lefebure T."/>
            <person name="Pavinski Bitar P.D."/>
            <person name="Lang P."/>
            <person name="Richards V.P."/>
            <person name="Eilertson K."/>
            <person name="Do T."/>
            <person name="Beighton D."/>
            <person name="Zeng L."/>
            <person name="Ahn S.J."/>
            <person name="Burne R.A."/>
            <person name="Siepel A."/>
            <person name="Bustamante C.D."/>
            <person name="Stanhope M.J."/>
        </authorList>
    </citation>
    <scope>NUCLEOTIDE SEQUENCE [LARGE SCALE GENOMIC DNA]</scope>
    <source>
        <strain evidence="2 3">SM6</strain>
    </source>
</reference>
<sequence length="613" mass="63993">MSKKFLFNRSVFSNAKGHDVKRKSSKGLVTGIALAGAIVLLGGSQIASADNVTASENNTTTSSTAADTDTANSQTVDSTDSDNSQVTSETVSSENSTASSEAASESNEAETNNDATASESADQSDDELSDETTSNEAQVKSQSVNALESAKYDKDDDEEEEEVNEYKEDDKSEKADIKFDNTGVKTTSSGVNIDGKNITITSAGTYTLTGSASGYSISVADKVTDTVKLKLDAVNLTDSTLYSSRDLDIKVLSDSSISSSLKNTIETGGALYISSKKKSGLKVTSTAGHAIKANSLEADKVTLELSSTVKDGINATSNVSIKKSNVTISAEDDGIQAEDNTDVNSGDIQIKDSIVKITSTSKGITANDEITVKGSTFITITSGSEGIEGRYVNLKKGQITINAGDDAINATEWTTKDDADLSHLKNSKKDIENEVAIVISGANISGIGKDDGVDSNGNLYITDGSLKIQSITDYSSAIDYDGTGFASGGTTWAIGHMGFAQGFSKGTKQAYIAAIVSGLAGDTITITDSKGHIVAKTKADVDFDHVVFSNKTIKAGKTYTVTTSDGHKAVIKATKDTTTHPSGRHVSKDTVPLLPNGHHPAFPGNGTPPNDKN</sequence>
<dbReference type="InterPro" id="IPR025584">
    <property type="entry name" value="Cthe_2159"/>
</dbReference>
<dbReference type="Proteomes" id="UP000011676">
    <property type="component" value="Unassembled WGS sequence"/>
</dbReference>